<dbReference type="AlphaFoldDB" id="O58437"/>
<evidence type="ECO:0000259" key="3">
    <source>
        <dbReference type="SMART" id="SM00322"/>
    </source>
</evidence>
<dbReference type="eggNOG" id="arCOG01761">
    <property type="taxonomic scope" value="Archaea"/>
</dbReference>
<protein>
    <recommendedName>
        <fullName evidence="3">K Homology domain-containing protein</fullName>
    </recommendedName>
</protein>
<dbReference type="PIR" id="C71117">
    <property type="entry name" value="C71117"/>
</dbReference>
<dbReference type="SMART" id="SM00322">
    <property type="entry name" value="KH"/>
    <property type="match status" value="1"/>
</dbReference>
<dbReference type="EMBL" id="BA000001">
    <property type="protein sequence ID" value="BAA29797.1"/>
    <property type="molecule type" value="Genomic_DNA"/>
</dbReference>
<dbReference type="NCBIfam" id="NF005013">
    <property type="entry name" value="PRK06418.1"/>
    <property type="match status" value="1"/>
</dbReference>
<dbReference type="InterPro" id="IPR004044">
    <property type="entry name" value="KH_dom_type_2"/>
</dbReference>
<dbReference type="STRING" id="70601.gene:9377653"/>
<evidence type="ECO:0000313" key="4">
    <source>
        <dbReference type="EMBL" id="BAA29797.1"/>
    </source>
</evidence>
<dbReference type="Proteomes" id="UP000000752">
    <property type="component" value="Chromosome"/>
</dbReference>
<accession>O58437</accession>
<name>O58437_PYRHO</name>
<dbReference type="Gene3D" id="3.30.300.20">
    <property type="match status" value="1"/>
</dbReference>
<evidence type="ECO:0000256" key="1">
    <source>
        <dbReference type="ARBA" id="ARBA00022884"/>
    </source>
</evidence>
<dbReference type="InterPro" id="IPR009019">
    <property type="entry name" value="KH_sf_prok-type"/>
</dbReference>
<proteinExistence type="predicted"/>
<keyword evidence="5" id="KW-1185">Reference proteome</keyword>
<reference evidence="4 5" key="1">
    <citation type="journal article" date="1998" name="DNA Res.">
        <title>Complete sequence and gene organization of the genome of a hyper-thermophilic archaebacterium, Pyrococcus horikoshii OT3.</title>
        <authorList>
            <person name="Kawarabayasi Y."/>
            <person name="Sawada M."/>
            <person name="Horikawa H."/>
            <person name="Haikawa Y."/>
            <person name="Hino Y."/>
            <person name="Yamamoto S."/>
            <person name="Sekine M."/>
            <person name="Baba S."/>
            <person name="Kosugi H."/>
            <person name="Hosoyama A."/>
            <person name="Nagai Y."/>
            <person name="Sakai M."/>
            <person name="Ogura K."/>
            <person name="Otuka R."/>
            <person name="Nakazawa H."/>
            <person name="Takamiya M."/>
            <person name="Ohfuku Y."/>
            <person name="Funahashi T."/>
            <person name="Tanaka T."/>
            <person name="Kudoh Y."/>
            <person name="Yamazaki J."/>
            <person name="Kushida N."/>
            <person name="Oguchi A."/>
            <person name="Aoki K."/>
            <person name="Nakamura Y."/>
            <person name="Robb T.F."/>
            <person name="Horikoshi K."/>
            <person name="Masuchi Y."/>
            <person name="Shizuya H."/>
            <person name="Kikuchi H."/>
        </authorList>
    </citation>
    <scope>NUCLEOTIDE SEQUENCE [LARGE SCALE GENOMIC DNA]</scope>
    <source>
        <strain evidence="5">ATCC 700860 / DSM 12428 / JCM 9974 / NBRC 100139 / OT-3</strain>
    </source>
</reference>
<dbReference type="Pfam" id="PF07650">
    <property type="entry name" value="KH_2"/>
    <property type="match status" value="1"/>
</dbReference>
<evidence type="ECO:0000313" key="5">
    <source>
        <dbReference type="Proteomes" id="UP000000752"/>
    </source>
</evidence>
<dbReference type="SUPFAM" id="SSF54814">
    <property type="entry name" value="Prokaryotic type KH domain (KH-domain type II)"/>
    <property type="match status" value="1"/>
</dbReference>
<sequence>MVLAFILILGVGGENMKAPICEVCLKTDGILCPADEKKLEEGIITELDVKISRMLYKLLGDADIEFKKAVEAGDLVVLIVGEGDVPIVIGKGGKNIKYLTRELGKRVRVIEGRDIKSTEDVKKLAIDLLYPAGVFGVNIVYRPDGEKYYKILVFSRDKNKLPEKAEVLESILTQITGVEAKIFFI</sequence>
<organism evidence="4 5">
    <name type="scientific">Pyrococcus horikoshii (strain ATCC 700860 / DSM 12428 / JCM 9974 / NBRC 100139 / OT-3)</name>
    <dbReference type="NCBI Taxonomy" id="70601"/>
    <lineage>
        <taxon>Archaea</taxon>
        <taxon>Methanobacteriati</taxon>
        <taxon>Methanobacteriota</taxon>
        <taxon>Thermococci</taxon>
        <taxon>Thermococcales</taxon>
        <taxon>Thermococcaceae</taxon>
        <taxon>Pyrococcus</taxon>
    </lineage>
</organism>
<keyword evidence="1 2" id="KW-0694">RNA-binding</keyword>
<dbReference type="PROSITE" id="PS50084">
    <property type="entry name" value="KH_TYPE_1"/>
    <property type="match status" value="1"/>
</dbReference>
<gene>
    <name evidence="4" type="ordered locus">PH0706</name>
</gene>
<evidence type="ECO:0000256" key="2">
    <source>
        <dbReference type="PROSITE-ProRule" id="PRU00117"/>
    </source>
</evidence>
<feature type="domain" description="K Homology" evidence="3">
    <location>
        <begin position="72"/>
        <end position="134"/>
    </location>
</feature>
<dbReference type="GO" id="GO:0003723">
    <property type="term" value="F:RNA binding"/>
    <property type="evidence" value="ECO:0007669"/>
    <property type="project" value="UniProtKB-UniRule"/>
</dbReference>
<dbReference type="EnsemblBacteria" id="BAA29797">
    <property type="protein sequence ID" value="BAA29797"/>
    <property type="gene ID" value="BAA29797"/>
</dbReference>
<dbReference type="InterPro" id="IPR015946">
    <property type="entry name" value="KH_dom-like_a/b"/>
</dbReference>
<dbReference type="KEGG" id="pho:PH0706"/>
<dbReference type="InterPro" id="IPR004087">
    <property type="entry name" value="KH_dom"/>
</dbReference>